<dbReference type="OrthoDB" id="9797605at2"/>
<reference evidence="9" key="1">
    <citation type="journal article" date="2011" name="Stand. Genomic Sci.">
        <title>Genome sequence of the filamentous, gliding Thiothrix nivea neotype strain (JP2(T)).</title>
        <authorList>
            <person name="Lapidus A."/>
            <person name="Nolan M."/>
            <person name="Lucas S."/>
            <person name="Glavina Del Rio T."/>
            <person name="Tice H."/>
            <person name="Cheng J.F."/>
            <person name="Tapia R."/>
            <person name="Han C."/>
            <person name="Goodwin L."/>
            <person name="Pitluck S."/>
            <person name="Liolios K."/>
            <person name="Pagani I."/>
            <person name="Ivanova N."/>
            <person name="Huntemann M."/>
            <person name="Mavromatis K."/>
            <person name="Mikhailova N."/>
            <person name="Pati A."/>
            <person name="Chen A."/>
            <person name="Palaniappan K."/>
            <person name="Land M."/>
            <person name="Brambilla E.M."/>
            <person name="Rohde M."/>
            <person name="Abt B."/>
            <person name="Verbarg S."/>
            <person name="Goker M."/>
            <person name="Bristow J."/>
            <person name="Eisen J.A."/>
            <person name="Markowitz V."/>
            <person name="Hugenholtz P."/>
            <person name="Kyrpides N.C."/>
            <person name="Klenk H.P."/>
            <person name="Woyke T."/>
        </authorList>
    </citation>
    <scope>NUCLEOTIDE SEQUENCE [LARGE SCALE GENOMIC DNA]</scope>
    <source>
        <strain evidence="9">ATCC 35100 / DSM 5205 / JP2</strain>
    </source>
</reference>
<organism evidence="8 9">
    <name type="scientific">Thiothrix nivea (strain ATCC 35100 / DSM 5205 / JP2)</name>
    <dbReference type="NCBI Taxonomy" id="870187"/>
    <lineage>
        <taxon>Bacteria</taxon>
        <taxon>Pseudomonadati</taxon>
        <taxon>Pseudomonadota</taxon>
        <taxon>Gammaproteobacteria</taxon>
        <taxon>Thiotrichales</taxon>
        <taxon>Thiotrichaceae</taxon>
        <taxon>Thiothrix</taxon>
    </lineage>
</organism>
<protein>
    <submittedName>
        <fullName evidence="8">Putative signal transduction histidine kinase</fullName>
    </submittedName>
</protein>
<dbReference type="SMART" id="SM00387">
    <property type="entry name" value="HATPase_c"/>
    <property type="match status" value="1"/>
</dbReference>
<keyword evidence="1" id="KW-0808">Transferase</keyword>
<dbReference type="RefSeq" id="WP_002707892.1">
    <property type="nucleotide sequence ID" value="NZ_JH651384.1"/>
</dbReference>
<dbReference type="InterPro" id="IPR003594">
    <property type="entry name" value="HATPase_dom"/>
</dbReference>
<evidence type="ECO:0000256" key="2">
    <source>
        <dbReference type="ARBA" id="ARBA00022777"/>
    </source>
</evidence>
<evidence type="ECO:0000256" key="3">
    <source>
        <dbReference type="ARBA" id="ARBA00023012"/>
    </source>
</evidence>
<dbReference type="Gene3D" id="1.20.5.1930">
    <property type="match status" value="1"/>
</dbReference>
<evidence type="ECO:0000313" key="8">
    <source>
        <dbReference type="EMBL" id="EIJ33946.1"/>
    </source>
</evidence>
<name>A0A656HEQ1_THINJ</name>
<evidence type="ECO:0000256" key="6">
    <source>
        <dbReference type="SAM" id="Phobius"/>
    </source>
</evidence>
<dbReference type="Gene3D" id="3.30.565.10">
    <property type="entry name" value="Histidine kinase-like ATPase, C-terminal domain"/>
    <property type="match status" value="1"/>
</dbReference>
<evidence type="ECO:0000256" key="1">
    <source>
        <dbReference type="ARBA" id="ARBA00022679"/>
    </source>
</evidence>
<accession>A0A656HEQ1</accession>
<dbReference type="CDD" id="cd16917">
    <property type="entry name" value="HATPase_UhpB-NarQ-NarX-like"/>
    <property type="match status" value="1"/>
</dbReference>
<feature type="domain" description="Histidine kinase/HSP90-like ATPase" evidence="7">
    <location>
        <begin position="502"/>
        <end position="595"/>
    </location>
</feature>
<dbReference type="InterPro" id="IPR050482">
    <property type="entry name" value="Sensor_HK_TwoCompSys"/>
</dbReference>
<feature type="transmembrane region" description="Helical" evidence="6">
    <location>
        <begin position="6"/>
        <end position="23"/>
    </location>
</feature>
<dbReference type="PANTHER" id="PTHR24421:SF58">
    <property type="entry name" value="SIGNAL TRANSDUCTION HISTIDINE-PROTEIN KINASE_PHOSPHATASE UHPB"/>
    <property type="match status" value="1"/>
</dbReference>
<feature type="coiled-coil region" evidence="4">
    <location>
        <begin position="380"/>
        <end position="407"/>
    </location>
</feature>
<dbReference type="InterPro" id="IPR011623">
    <property type="entry name" value="7TMR_DISM_rcpt_extracell_dom1"/>
</dbReference>
<sequence>MKALRFLRVFWWLPLYIAGLYLLTQQLDRLDFAPDAQWKVSLKGEQDGLTYTTRLPAYITQVDKPSLLVLNVQQNVAIYYADNAQAGGSGRMQKPVSRNKHRPLLFPLYDRTTLQPGELLTLKIATTSTHRPFVANAYLGPAAALERSFDLNKLWRQETVKAVVAILLLTSLVIGSIWLVYPRRKEYLWYAIGTSLWAAHSSNLLVRDIPVSDEVWAGLVPLLIGLSMVSLITMIYYYVGLNKRTSRPYRRWLRYLWASVLVLAIPLFPVPGIPRLEFGYSLIWNSILSLLFSLVLLYLLWLYWREQNIRRLLLVLCASAMLVFGVHDAIAAQTPYSTSPFLLHFAAMLTLLAQYYLLVKRFIYSLKQSQYYATHLETLVAEREQELEQRYQQIRQMEQEKAKADERERIMRDIHDGFGGHLVSTLAMLERPDARLPEIKTNIQDALSDLRLVIDSLDFDSQDITTALGMFRSRNMRKIKQAGFDLKWGIEDIATPADFGAEKTLQLLRIVQEAITNSLKHSGGNSITVSTGTDENGNSFVQVADNGSGIPVSYQAGKGLASMHKRAAAISAGIDIRNAPSGKGAQIHITLPANDPAPAQSPHTHKQEAAVGI</sequence>
<dbReference type="Proteomes" id="UP000005317">
    <property type="component" value="Unassembled WGS sequence"/>
</dbReference>
<dbReference type="SUPFAM" id="SSF55874">
    <property type="entry name" value="ATPase domain of HSP90 chaperone/DNA topoisomerase II/histidine kinase"/>
    <property type="match status" value="1"/>
</dbReference>
<feature type="transmembrane region" description="Helical" evidence="6">
    <location>
        <begin position="282"/>
        <end position="304"/>
    </location>
</feature>
<dbReference type="Pfam" id="PF07695">
    <property type="entry name" value="7TMR-DISM_7TM"/>
    <property type="match status" value="1"/>
</dbReference>
<proteinExistence type="predicted"/>
<feature type="transmembrane region" description="Helical" evidence="6">
    <location>
        <begin position="342"/>
        <end position="359"/>
    </location>
</feature>
<keyword evidence="3" id="KW-0902">Two-component regulatory system</keyword>
<gene>
    <name evidence="8" type="ORF">Thini_1333</name>
</gene>
<keyword evidence="6" id="KW-1133">Transmembrane helix</keyword>
<keyword evidence="9" id="KW-1185">Reference proteome</keyword>
<dbReference type="GO" id="GO:0016301">
    <property type="term" value="F:kinase activity"/>
    <property type="evidence" value="ECO:0007669"/>
    <property type="project" value="UniProtKB-KW"/>
</dbReference>
<keyword evidence="2 8" id="KW-0418">Kinase</keyword>
<feature type="transmembrane region" description="Helical" evidence="6">
    <location>
        <begin position="311"/>
        <end position="330"/>
    </location>
</feature>
<dbReference type="GO" id="GO:0000160">
    <property type="term" value="P:phosphorelay signal transduction system"/>
    <property type="evidence" value="ECO:0007669"/>
    <property type="project" value="UniProtKB-KW"/>
</dbReference>
<evidence type="ECO:0000313" key="9">
    <source>
        <dbReference type="Proteomes" id="UP000005317"/>
    </source>
</evidence>
<dbReference type="PANTHER" id="PTHR24421">
    <property type="entry name" value="NITRATE/NITRITE SENSOR PROTEIN NARX-RELATED"/>
    <property type="match status" value="1"/>
</dbReference>
<feature type="transmembrane region" description="Helical" evidence="6">
    <location>
        <begin position="215"/>
        <end position="240"/>
    </location>
</feature>
<dbReference type="Pfam" id="PF02518">
    <property type="entry name" value="HATPase_c"/>
    <property type="match status" value="1"/>
</dbReference>
<keyword evidence="6" id="KW-0472">Membrane</keyword>
<dbReference type="AlphaFoldDB" id="A0A656HEQ1"/>
<evidence type="ECO:0000256" key="5">
    <source>
        <dbReference type="SAM" id="MobiDB-lite"/>
    </source>
</evidence>
<dbReference type="InterPro" id="IPR036890">
    <property type="entry name" value="HATPase_C_sf"/>
</dbReference>
<keyword evidence="4" id="KW-0175">Coiled coil</keyword>
<keyword evidence="6" id="KW-0812">Transmembrane</keyword>
<evidence type="ECO:0000259" key="7">
    <source>
        <dbReference type="SMART" id="SM00387"/>
    </source>
</evidence>
<evidence type="ECO:0000256" key="4">
    <source>
        <dbReference type="SAM" id="Coils"/>
    </source>
</evidence>
<feature type="transmembrane region" description="Helical" evidence="6">
    <location>
        <begin position="162"/>
        <end position="181"/>
    </location>
</feature>
<feature type="transmembrane region" description="Helical" evidence="6">
    <location>
        <begin position="252"/>
        <end position="270"/>
    </location>
</feature>
<dbReference type="EMBL" id="JH651384">
    <property type="protein sequence ID" value="EIJ33946.1"/>
    <property type="molecule type" value="Genomic_DNA"/>
</dbReference>
<feature type="region of interest" description="Disordered" evidence="5">
    <location>
        <begin position="593"/>
        <end position="613"/>
    </location>
</feature>